<protein>
    <recommendedName>
        <fullName evidence="28">Galactosylgalactosylxylosylprotein 3-beta-glucuronosyltransferase</fullName>
        <ecNumber evidence="28">2.4.1.135</ecNumber>
    </recommendedName>
</protein>
<evidence type="ECO:0000256" key="7">
    <source>
        <dbReference type="ARBA" id="ARBA00007706"/>
    </source>
</evidence>
<dbReference type="SMART" id="SM00088">
    <property type="entry name" value="PINT"/>
    <property type="match status" value="1"/>
</dbReference>
<keyword evidence="13 25" id="KW-0479">Metal-binding</keyword>
<name>A0A7R9BTG4_9CRUS</name>
<evidence type="ECO:0000256" key="9">
    <source>
        <dbReference type="ARBA" id="ARBA00022603"/>
    </source>
</evidence>
<evidence type="ECO:0000256" key="5">
    <source>
        <dbReference type="ARBA" id="ARBA00005717"/>
    </source>
</evidence>
<dbReference type="EC" id="2.4.1.135" evidence="28"/>
<keyword evidence="10 28" id="KW-0808">Transferase</keyword>
<evidence type="ECO:0000256" key="13">
    <source>
        <dbReference type="ARBA" id="ARBA00022723"/>
    </source>
</evidence>
<dbReference type="InterPro" id="IPR029063">
    <property type="entry name" value="SAM-dependent_MTases_sf"/>
</dbReference>
<dbReference type="GO" id="GO:0046872">
    <property type="term" value="F:metal ion binding"/>
    <property type="evidence" value="ECO:0007669"/>
    <property type="project" value="UniProtKB-KW"/>
</dbReference>
<keyword evidence="21" id="KW-0539">Nucleus</keyword>
<dbReference type="InterPro" id="IPR000717">
    <property type="entry name" value="PCI_dom"/>
</dbReference>
<dbReference type="PANTHER" id="PTHR14145:SF1">
    <property type="entry name" value="26S PROTEASOME NON-ATPASE REGULATORY SUBUNIT 6"/>
    <property type="match status" value="1"/>
</dbReference>
<evidence type="ECO:0000256" key="29">
    <source>
        <dbReference type="SAM" id="Coils"/>
    </source>
</evidence>
<dbReference type="InterPro" id="IPR011990">
    <property type="entry name" value="TPR-like_helical_dom_sf"/>
</dbReference>
<dbReference type="Gene3D" id="3.90.550.10">
    <property type="entry name" value="Spore Coat Polysaccharide Biosynthesis Protein SpsA, Chain A"/>
    <property type="match status" value="1"/>
</dbReference>
<evidence type="ECO:0000256" key="23">
    <source>
        <dbReference type="PIRSR" id="PIRSR605027-1"/>
    </source>
</evidence>
<dbReference type="SUPFAM" id="SSF53335">
    <property type="entry name" value="S-adenosyl-L-methionine-dependent methyltransferases"/>
    <property type="match status" value="1"/>
</dbReference>
<evidence type="ECO:0000256" key="14">
    <source>
        <dbReference type="ARBA" id="ARBA00022942"/>
    </source>
</evidence>
<evidence type="ECO:0000313" key="31">
    <source>
        <dbReference type="EMBL" id="CAD7280248.1"/>
    </source>
</evidence>
<dbReference type="InterPro" id="IPR049549">
    <property type="entry name" value="RPN7_PSMD6_C"/>
</dbReference>
<dbReference type="PANTHER" id="PTHR14145">
    <property type="entry name" value="26S PROTESOME SUBUNIT 6"/>
    <property type="match status" value="1"/>
</dbReference>
<evidence type="ECO:0000256" key="4">
    <source>
        <dbReference type="ARBA" id="ARBA00004922"/>
    </source>
</evidence>
<feature type="binding site" evidence="24">
    <location>
        <begin position="771"/>
        <end position="773"/>
    </location>
    <ligand>
        <name>UDP-alpha-D-glucuronate</name>
        <dbReference type="ChEBI" id="CHEBI:58052"/>
    </ligand>
</feature>
<feature type="binding site" evidence="24">
    <location>
        <position position="852"/>
    </location>
    <ligand>
        <name>UDP-alpha-D-glucuronate</name>
        <dbReference type="ChEBI" id="CHEBI:58052"/>
    </ligand>
</feature>
<dbReference type="InterPro" id="IPR019585">
    <property type="entry name" value="Rpn7/CSN1"/>
</dbReference>
<dbReference type="Pfam" id="PF21154">
    <property type="entry name" value="RPN7_PSMD6_C"/>
    <property type="match status" value="1"/>
</dbReference>
<evidence type="ECO:0000256" key="15">
    <source>
        <dbReference type="ARBA" id="ARBA00022968"/>
    </source>
</evidence>
<evidence type="ECO:0000256" key="22">
    <source>
        <dbReference type="ARBA" id="ARBA00047979"/>
    </source>
</evidence>
<dbReference type="GO" id="GO:0000139">
    <property type="term" value="C:Golgi membrane"/>
    <property type="evidence" value="ECO:0007669"/>
    <property type="project" value="UniProtKB-SubCell"/>
</dbReference>
<feature type="active site" description="Proton donor/acceptor" evidence="23">
    <location>
        <position position="965"/>
    </location>
</feature>
<feature type="site" description="Interaction with galactose moiety of substrate glycoprotein" evidence="26">
    <location>
        <position position="910"/>
    </location>
</feature>
<keyword evidence="29" id="KW-0175">Coiled coil</keyword>
<evidence type="ECO:0000256" key="12">
    <source>
        <dbReference type="ARBA" id="ARBA00022692"/>
    </source>
</evidence>
<dbReference type="GO" id="GO:0005838">
    <property type="term" value="C:proteasome regulatory particle"/>
    <property type="evidence" value="ECO:0007669"/>
    <property type="project" value="TreeGrafter"/>
</dbReference>
<evidence type="ECO:0000256" key="28">
    <source>
        <dbReference type="RuleBase" id="RU363127"/>
    </source>
</evidence>
<dbReference type="SUPFAM" id="SSF53448">
    <property type="entry name" value="Nucleotide-diphospho-sugar transferases"/>
    <property type="match status" value="1"/>
</dbReference>
<keyword evidence="9" id="KW-0489">Methyltransferase</keyword>
<feature type="binding site" evidence="24">
    <location>
        <begin position="877"/>
        <end position="879"/>
    </location>
    <ligand>
        <name>UDP-alpha-D-glucuronate</name>
        <dbReference type="ChEBI" id="CHEBI:58052"/>
    </ligand>
</feature>
<evidence type="ECO:0000259" key="30">
    <source>
        <dbReference type="PROSITE" id="PS50250"/>
    </source>
</evidence>
<evidence type="ECO:0000256" key="1">
    <source>
        <dbReference type="ARBA" id="ARBA00001936"/>
    </source>
</evidence>
<dbReference type="Gene3D" id="1.10.10.2150">
    <property type="entry name" value="Ribosomal RNA-processing protein 8, N-terminal domain"/>
    <property type="match status" value="1"/>
</dbReference>
<reference evidence="31" key="1">
    <citation type="submission" date="2020-11" db="EMBL/GenBank/DDBJ databases">
        <authorList>
            <person name="Tran Van P."/>
        </authorList>
    </citation>
    <scope>NUCLEOTIDE SEQUENCE</scope>
</reference>
<dbReference type="Gene3D" id="1.25.40.570">
    <property type="match status" value="1"/>
</dbReference>
<dbReference type="InterPro" id="IPR042036">
    <property type="entry name" value="RRP8_N"/>
</dbReference>
<dbReference type="PROSITE" id="PS50250">
    <property type="entry name" value="PCI"/>
    <property type="match status" value="1"/>
</dbReference>
<feature type="binding site" evidence="24">
    <location>
        <position position="803"/>
    </location>
    <ligand>
        <name>UDP-alpha-D-glucuronate</name>
        <dbReference type="ChEBI" id="CHEBI:58052"/>
    </ligand>
</feature>
<dbReference type="GO" id="GO:0043161">
    <property type="term" value="P:proteasome-mediated ubiquitin-dependent protein catabolic process"/>
    <property type="evidence" value="ECO:0007669"/>
    <property type="project" value="TreeGrafter"/>
</dbReference>
<evidence type="ECO:0000256" key="16">
    <source>
        <dbReference type="ARBA" id="ARBA00022989"/>
    </source>
</evidence>
<dbReference type="Pfam" id="PF03360">
    <property type="entry name" value="Glyco_transf_43"/>
    <property type="match status" value="1"/>
</dbReference>
<evidence type="ECO:0000256" key="11">
    <source>
        <dbReference type="ARBA" id="ARBA00022691"/>
    </source>
</evidence>
<evidence type="ECO:0000256" key="24">
    <source>
        <dbReference type="PIRSR" id="PIRSR605027-2"/>
    </source>
</evidence>
<feature type="glycosylation site" description="N-linked (GlcNAc...) asparagine" evidence="27">
    <location>
        <position position="985"/>
    </location>
</feature>
<evidence type="ECO:0000256" key="2">
    <source>
        <dbReference type="ARBA" id="ARBA00004323"/>
    </source>
</evidence>
<evidence type="ECO:0000256" key="26">
    <source>
        <dbReference type="PIRSR" id="PIRSR605027-4"/>
    </source>
</evidence>
<dbReference type="SUPFAM" id="SSF48452">
    <property type="entry name" value="TPR-like"/>
    <property type="match status" value="1"/>
</dbReference>
<evidence type="ECO:0000256" key="10">
    <source>
        <dbReference type="ARBA" id="ARBA00022679"/>
    </source>
</evidence>
<evidence type="ECO:0000256" key="8">
    <source>
        <dbReference type="ARBA" id="ARBA00022552"/>
    </source>
</evidence>
<dbReference type="InterPro" id="IPR029044">
    <property type="entry name" value="Nucleotide-diphossugar_trans"/>
</dbReference>
<dbReference type="CDD" id="cd00218">
    <property type="entry name" value="GlcAT-I"/>
    <property type="match status" value="1"/>
</dbReference>
<dbReference type="SUPFAM" id="SSF46785">
    <property type="entry name" value="Winged helix' DNA-binding domain"/>
    <property type="match status" value="1"/>
</dbReference>
<evidence type="ECO:0000256" key="3">
    <source>
        <dbReference type="ARBA" id="ARBA00004604"/>
    </source>
</evidence>
<comment type="pathway">
    <text evidence="4 28">Protein modification; protein glycosylation.</text>
</comment>
<dbReference type="GO" id="GO:0015018">
    <property type="term" value="F:galactosylgalactosylxylosylprotein 3-beta-glucuronosyltransferase activity"/>
    <property type="evidence" value="ECO:0007669"/>
    <property type="project" value="UniProtKB-UniRule"/>
</dbReference>
<keyword evidence="8" id="KW-0698">rRNA processing</keyword>
<dbReference type="AlphaFoldDB" id="A0A7R9BTG4"/>
<keyword evidence="12" id="KW-0812">Transmembrane</keyword>
<dbReference type="GO" id="GO:0032259">
    <property type="term" value="P:methylation"/>
    <property type="evidence" value="ECO:0007669"/>
    <property type="project" value="UniProtKB-KW"/>
</dbReference>
<dbReference type="GO" id="GO:0005730">
    <property type="term" value="C:nucleolus"/>
    <property type="evidence" value="ECO:0007669"/>
    <property type="project" value="UniProtKB-SubCell"/>
</dbReference>
<evidence type="ECO:0000256" key="6">
    <source>
        <dbReference type="ARBA" id="ARBA00006301"/>
    </source>
</evidence>
<evidence type="ECO:0000256" key="21">
    <source>
        <dbReference type="ARBA" id="ARBA00023242"/>
    </source>
</evidence>
<dbReference type="FunFam" id="3.90.550.10:FF:000044">
    <property type="entry name" value="Galactosylgalactosylxylosylprotein 3-beta-glucuronosyltransferase"/>
    <property type="match status" value="1"/>
</dbReference>
<keyword evidence="17 28" id="KW-0333">Golgi apparatus</keyword>
<dbReference type="FunFam" id="1.10.10.2150:FF:000001">
    <property type="entry name" value="Ribosomal RNA-processing protein 8"/>
    <property type="match status" value="1"/>
</dbReference>
<dbReference type="Gene3D" id="3.40.50.150">
    <property type="entry name" value="Vaccinia Virus protein VP39"/>
    <property type="match status" value="1"/>
</dbReference>
<dbReference type="FunFam" id="1.25.40.570:FF:000005">
    <property type="entry name" value="26S proteasome regulatory subunit N7"/>
    <property type="match status" value="1"/>
</dbReference>
<keyword evidence="32" id="KW-1185">Reference proteome</keyword>
<dbReference type="EMBL" id="CAJPEX010002039">
    <property type="protein sequence ID" value="CAG0920400.1"/>
    <property type="molecule type" value="Genomic_DNA"/>
</dbReference>
<dbReference type="GO" id="GO:0008168">
    <property type="term" value="F:methyltransferase activity"/>
    <property type="evidence" value="ECO:0007669"/>
    <property type="project" value="UniProtKB-KW"/>
</dbReference>
<dbReference type="InterPro" id="IPR007823">
    <property type="entry name" value="RRP8"/>
</dbReference>
<comment type="subcellular location">
    <subcellularLocation>
        <location evidence="2 28">Golgi apparatus membrane</location>
        <topology evidence="2 28">Single-pass type II membrane protein</topology>
    </subcellularLocation>
    <subcellularLocation>
        <location evidence="3">Nucleus</location>
        <location evidence="3">Nucleolus</location>
    </subcellularLocation>
</comment>
<accession>A0A7R9BTG4</accession>
<keyword evidence="19 27" id="KW-0325">Glycoprotein</keyword>
<dbReference type="Pfam" id="PF05148">
    <property type="entry name" value="Methyltransf_8"/>
    <property type="match status" value="1"/>
</dbReference>
<dbReference type="Pfam" id="PF01399">
    <property type="entry name" value="PCI"/>
    <property type="match status" value="1"/>
</dbReference>
<comment type="similarity">
    <text evidence="7 28">Belongs to the glycosyltransferase 43 family.</text>
</comment>
<evidence type="ECO:0000256" key="20">
    <source>
        <dbReference type="ARBA" id="ARBA00023211"/>
    </source>
</evidence>
<evidence type="ECO:0000256" key="25">
    <source>
        <dbReference type="PIRSR" id="PIRSR605027-3"/>
    </source>
</evidence>
<sequence length="1017" mass="116204">MPAENLEEEGLQKNPNLDLAQLKFLLSLPSHKDDEGLRTRLMDAIKSNDMAPFYKEVCTDLGWPLDEALLTQMKAKNAAKLKELDEAAEDAEKNAGETEVRDAYQLKAEYLCRIGAKEESLSAFRKALDKTVALGHRLDLIFHLIRIGLFYMDHKLIVKSIEKAKSLIEEGGDWDRRNRLKVYEGLYSLSVRKFKQAATLFLDTVSTFTSYELMDYSTFVVYTVYVTMLTLPRNEMREKVVRGAEILEVLHNQRDVKEFLMYLYDCNYGKFFLRLADVETIMKTDRFWAPHYRFYVREMRILAYAQLLESYRSLTLAYMAESFGVTVDFIDRELSRFIAAGRLHCKIDRVGGIVETNRPDSKNWQYQSTIKQGDLLLNRIQKLSRLGAEFPSKSCVDCSLSDQIFPGFDDLFEDMKSVKGKAKSSKPTSKKPSNKKIRVKKNALNSAVRKVSSGPKPSAVSNPACRGWFLRPVKSFNRFKPIPVEERSERLLSVSWQKLKSARFRQLNESLYSVSGEEAQELFLSDPNAFEAYHEGYRQQVAAWPINPLDIIIEQIKELPRHSKVADLGCGEGKLALAVPQEVHSYDLVACAGHVTACDIKKTPLKAKAVDVAVFCLSLMGTNLNDFVIEANRILKVKGLLKIADVDSRFIGENEKTSEKGISRFCKALRQFGFKLRSKNLEHNVFVFLEFRKSFNVLVGDTLKTKKPFPELSLKPPGYVSVYRAVDGLSPALKRELERMCSSGNNEKYSLCRSAIRPSLDELPMIFAITPTYSRYVQKAELTSRLCHTFLHVPRFHWIVVEDAEEKTSLVTRFLQKCGVAYTHLNVPTDPRFKTPEAVRARLKPPRGVRQRNAGLHYLSEKFTVEKSPDGVVYFADDDNTYDLRLFDEMRSIKGVGVWPVALVGGLLVEKPLVGLDGRIKGWNSVWKPERPFPVDMAGFAVNLQLLLKHPELRFRDDVEVGYLESYILETLEIPYWDIEVKANNATEVYVWHTRAEEPKLKMEQKLMKPSNSGMEI</sequence>
<dbReference type="InterPro" id="IPR045135">
    <property type="entry name" value="Rpn7_N"/>
</dbReference>
<comment type="catalytic activity">
    <reaction evidence="22 28">
        <text>3-O-(beta-D-galactosyl-(1-&gt;3)-beta-D-galactosyl-(1-&gt;4)-beta-D-xylosyl)-L-seryl-[protein] + UDP-alpha-D-glucuronate = 3-O-(beta-D-GlcA-(1-&gt;3)-beta-D-Gal-(1-&gt;3)-beta-D-Gal-(1-&gt;4)-beta-D-Xyl)-L-seryl-[protein] + UDP + H(+)</text>
        <dbReference type="Rhea" id="RHEA:24168"/>
        <dbReference type="Rhea" id="RHEA-COMP:12571"/>
        <dbReference type="Rhea" id="RHEA-COMP:12573"/>
        <dbReference type="ChEBI" id="CHEBI:15378"/>
        <dbReference type="ChEBI" id="CHEBI:58052"/>
        <dbReference type="ChEBI" id="CHEBI:58223"/>
        <dbReference type="ChEBI" id="CHEBI:132090"/>
        <dbReference type="ChEBI" id="CHEBI:132093"/>
        <dbReference type="EC" id="2.4.1.135"/>
    </reaction>
</comment>
<dbReference type="Proteomes" id="UP000678499">
    <property type="component" value="Unassembled WGS sequence"/>
</dbReference>
<feature type="domain" description="PCI" evidence="30">
    <location>
        <begin position="193"/>
        <end position="361"/>
    </location>
</feature>
<feature type="binding site" evidence="25">
    <location>
        <position position="879"/>
    </location>
    <ligand>
        <name>Mn(2+)</name>
        <dbReference type="ChEBI" id="CHEBI:29035"/>
    </ligand>
</feature>
<feature type="binding site" evidence="24">
    <location>
        <position position="847"/>
    </location>
    <ligand>
        <name>UDP-alpha-D-glucuronate</name>
        <dbReference type="ChEBI" id="CHEBI:58052"/>
    </ligand>
</feature>
<feature type="coiled-coil region" evidence="29">
    <location>
        <begin position="70"/>
        <end position="101"/>
    </location>
</feature>
<keyword evidence="20 25" id="KW-0464">Manganese</keyword>
<keyword evidence="14" id="KW-0647">Proteasome</keyword>
<organism evidence="31">
    <name type="scientific">Notodromas monacha</name>
    <dbReference type="NCBI Taxonomy" id="399045"/>
    <lineage>
        <taxon>Eukaryota</taxon>
        <taxon>Metazoa</taxon>
        <taxon>Ecdysozoa</taxon>
        <taxon>Arthropoda</taxon>
        <taxon>Crustacea</taxon>
        <taxon>Oligostraca</taxon>
        <taxon>Ostracoda</taxon>
        <taxon>Podocopa</taxon>
        <taxon>Podocopida</taxon>
        <taxon>Cypridocopina</taxon>
        <taxon>Cypridoidea</taxon>
        <taxon>Cyprididae</taxon>
        <taxon>Notodromas</taxon>
    </lineage>
</organism>
<dbReference type="InterPro" id="IPR005027">
    <property type="entry name" value="Glyco_trans_43"/>
</dbReference>
<evidence type="ECO:0000256" key="17">
    <source>
        <dbReference type="ARBA" id="ARBA00023034"/>
    </source>
</evidence>
<gene>
    <name evidence="31" type="ORF">NMOB1V02_LOCUS7910</name>
</gene>
<evidence type="ECO:0000256" key="27">
    <source>
        <dbReference type="PIRSR" id="PIRSR605027-6"/>
    </source>
</evidence>
<keyword evidence="11" id="KW-0949">S-adenosyl-L-methionine</keyword>
<comment type="similarity">
    <text evidence="5">Belongs to the proteasome subunit S10 family.</text>
</comment>
<dbReference type="GO" id="GO:0006364">
    <property type="term" value="P:rRNA processing"/>
    <property type="evidence" value="ECO:0007669"/>
    <property type="project" value="UniProtKB-KW"/>
</dbReference>
<evidence type="ECO:0000313" key="32">
    <source>
        <dbReference type="Proteomes" id="UP000678499"/>
    </source>
</evidence>
<feature type="binding site" evidence="24">
    <location>
        <begin position="993"/>
        <end position="995"/>
    </location>
    <ligand>
        <name>UDP-alpha-D-glucuronate</name>
        <dbReference type="ChEBI" id="CHEBI:58052"/>
    </ligand>
</feature>
<keyword evidence="18" id="KW-0472">Membrane</keyword>
<dbReference type="EMBL" id="OA884076">
    <property type="protein sequence ID" value="CAD7280248.1"/>
    <property type="molecule type" value="Genomic_DNA"/>
</dbReference>
<dbReference type="InterPro" id="IPR036390">
    <property type="entry name" value="WH_DNA-bd_sf"/>
</dbReference>
<keyword evidence="16" id="KW-1133">Transmembrane helix</keyword>
<proteinExistence type="inferred from homology"/>
<comment type="cofactor">
    <cofactor evidence="1 25 28">
        <name>Mn(2+)</name>
        <dbReference type="ChEBI" id="CHEBI:29035"/>
    </cofactor>
</comment>
<dbReference type="Pfam" id="PF10602">
    <property type="entry name" value="RPN7"/>
    <property type="match status" value="1"/>
</dbReference>
<keyword evidence="15 28" id="KW-0735">Signal-anchor</keyword>
<dbReference type="UniPathway" id="UPA00378"/>
<comment type="similarity">
    <text evidence="6">Belongs to the methyltransferase superfamily. RRP8 family.</text>
</comment>
<evidence type="ECO:0000256" key="19">
    <source>
        <dbReference type="ARBA" id="ARBA00023180"/>
    </source>
</evidence>
<dbReference type="OrthoDB" id="1452at2759"/>
<evidence type="ECO:0000256" key="18">
    <source>
        <dbReference type="ARBA" id="ARBA00023136"/>
    </source>
</evidence>